<comment type="caution">
    <text evidence="1">The sequence shown here is derived from an EMBL/GenBank/DDBJ whole genome shotgun (WGS) entry which is preliminary data.</text>
</comment>
<proteinExistence type="predicted"/>
<evidence type="ECO:0000313" key="3">
    <source>
        <dbReference type="Proteomes" id="UP001221142"/>
    </source>
</evidence>
<evidence type="ECO:0000313" key="1">
    <source>
        <dbReference type="EMBL" id="KAJ7615584.1"/>
    </source>
</evidence>
<keyword evidence="3" id="KW-1185">Reference proteome</keyword>
<accession>A0AAD7BBC2</accession>
<dbReference type="EMBL" id="JARKIF010000006">
    <property type="protein sequence ID" value="KAJ7636554.1"/>
    <property type="molecule type" value="Genomic_DNA"/>
</dbReference>
<sequence>MPTTLSTFLKSVNQIDLSMNLALLSARGFTLERIGLMGEMWTDEMIKGAVERGLCEDEEEDKWGGMTAFDALTLELAIRKFRRKAKSSSPNSNSIPATLSEFLRNVVGFDLTGHRALFEEQGFDIARLSAMREWEEGDLREVLGRVLRPLEKGAGGMSKLEVIAVEFALRSG</sequence>
<dbReference type="Proteomes" id="UP001221142">
    <property type="component" value="Unassembled WGS sequence"/>
</dbReference>
<dbReference type="EMBL" id="JARKIF010000024">
    <property type="protein sequence ID" value="KAJ7615584.1"/>
    <property type="molecule type" value="Genomic_DNA"/>
</dbReference>
<evidence type="ECO:0000313" key="2">
    <source>
        <dbReference type="EMBL" id="KAJ7636554.1"/>
    </source>
</evidence>
<protein>
    <submittedName>
        <fullName evidence="1">Uncharacterized protein</fullName>
    </submittedName>
</protein>
<name>A0AAD7BBC2_9AGAR</name>
<reference evidence="1" key="1">
    <citation type="submission" date="2023-03" db="EMBL/GenBank/DDBJ databases">
        <title>Massive genome expansion in bonnet fungi (Mycena s.s.) driven by repeated elements and novel gene families across ecological guilds.</title>
        <authorList>
            <consortium name="Lawrence Berkeley National Laboratory"/>
            <person name="Harder C.B."/>
            <person name="Miyauchi S."/>
            <person name="Viragh M."/>
            <person name="Kuo A."/>
            <person name="Thoen E."/>
            <person name="Andreopoulos B."/>
            <person name="Lu D."/>
            <person name="Skrede I."/>
            <person name="Drula E."/>
            <person name="Henrissat B."/>
            <person name="Morin E."/>
            <person name="Kohler A."/>
            <person name="Barry K."/>
            <person name="LaButti K."/>
            <person name="Morin E."/>
            <person name="Salamov A."/>
            <person name="Lipzen A."/>
            <person name="Mereny Z."/>
            <person name="Hegedus B."/>
            <person name="Baldrian P."/>
            <person name="Stursova M."/>
            <person name="Weitz H."/>
            <person name="Taylor A."/>
            <person name="Grigoriev I.V."/>
            <person name="Nagy L.G."/>
            <person name="Martin F."/>
            <person name="Kauserud H."/>
        </authorList>
    </citation>
    <scope>NUCLEOTIDE SEQUENCE</scope>
    <source>
        <strain evidence="1">9284</strain>
    </source>
</reference>
<gene>
    <name evidence="2" type="ORF">FB45DRAFT_906815</name>
    <name evidence="1" type="ORF">FB45DRAFT_936018</name>
</gene>
<organism evidence="1 3">
    <name type="scientific">Roridomyces roridus</name>
    <dbReference type="NCBI Taxonomy" id="1738132"/>
    <lineage>
        <taxon>Eukaryota</taxon>
        <taxon>Fungi</taxon>
        <taxon>Dikarya</taxon>
        <taxon>Basidiomycota</taxon>
        <taxon>Agaricomycotina</taxon>
        <taxon>Agaricomycetes</taxon>
        <taxon>Agaricomycetidae</taxon>
        <taxon>Agaricales</taxon>
        <taxon>Marasmiineae</taxon>
        <taxon>Mycenaceae</taxon>
        <taxon>Roridomyces</taxon>
    </lineage>
</organism>
<dbReference type="AlphaFoldDB" id="A0AAD7BBC2"/>